<dbReference type="Pfam" id="PF01261">
    <property type="entry name" value="AP_endonuc_2"/>
    <property type="match status" value="1"/>
</dbReference>
<dbReference type="PANTHER" id="PTHR12110:SF41">
    <property type="entry name" value="INOSOSE DEHYDRATASE"/>
    <property type="match status" value="1"/>
</dbReference>
<gene>
    <name evidence="2" type="primary">iolE</name>
    <name evidence="2" type="ORF">F3N42_09910</name>
</gene>
<proteinExistence type="predicted"/>
<evidence type="ECO:0000313" key="2">
    <source>
        <dbReference type="EMBL" id="KAA9131621.1"/>
    </source>
</evidence>
<dbReference type="InterPro" id="IPR050312">
    <property type="entry name" value="IolE/XylAMocC-like"/>
</dbReference>
<protein>
    <submittedName>
        <fullName evidence="2">Myo-inosose-2 dehydratase</fullName>
        <ecNumber evidence="2">4.2.1.44</ecNumber>
    </submittedName>
</protein>
<dbReference type="Gene3D" id="3.20.20.150">
    <property type="entry name" value="Divalent-metal-dependent TIM barrel enzymes"/>
    <property type="match status" value="1"/>
</dbReference>
<dbReference type="InterPro" id="IPR030823">
    <property type="entry name" value="IolE/MocC"/>
</dbReference>
<dbReference type="InterPro" id="IPR036237">
    <property type="entry name" value="Xyl_isomerase-like_sf"/>
</dbReference>
<reference evidence="2 3" key="1">
    <citation type="submission" date="2019-09" db="EMBL/GenBank/DDBJ databases">
        <title>Wenzhouxiangella sp. Genome sequencing and assembly.</title>
        <authorList>
            <person name="Zhang R."/>
        </authorList>
    </citation>
    <scope>NUCLEOTIDE SEQUENCE [LARGE SCALE GENOMIC DNA]</scope>
    <source>
        <strain evidence="2 3">W260</strain>
    </source>
</reference>
<dbReference type="SUPFAM" id="SSF51658">
    <property type="entry name" value="Xylose isomerase-like"/>
    <property type="match status" value="1"/>
</dbReference>
<accession>A0A5N0TA22</accession>
<dbReference type="InterPro" id="IPR013022">
    <property type="entry name" value="Xyl_isomerase-like_TIM-brl"/>
</dbReference>
<dbReference type="RefSeq" id="WP_150864288.1">
    <property type="nucleotide sequence ID" value="NZ_VYXP01000005.1"/>
</dbReference>
<sequence length="291" mass="31289">MNTRLGINPLTWSNDDLPRLGSDISLDTCLREAAEVGYQGVELGHKFPRDAAVLGPLLSPHGLALVSGWYSLRLLERDAAAEFEAMQPHLALLSALGTDVMVCAEVTGCTHSDARAPLSARPVIAPGDWARFNRRMGELARMMRDAGMRLAYHHHMGTVVQSADDVDRLMAGCDDDVELLLDTGHLTFAGGDPVRAANDYAARVAHVHCKDIRPGVLSGVLNEDASFLAGVVRGVFTVPGDGCVDYPAVFAPLRGAGYEGWLVVEAEQDPTVADPLTFARAGREYLSSLAW</sequence>
<evidence type="ECO:0000259" key="1">
    <source>
        <dbReference type="Pfam" id="PF01261"/>
    </source>
</evidence>
<comment type="caution">
    <text evidence="2">The sequence shown here is derived from an EMBL/GenBank/DDBJ whole genome shotgun (WGS) entry which is preliminary data.</text>
</comment>
<dbReference type="Proteomes" id="UP000325372">
    <property type="component" value="Unassembled WGS sequence"/>
</dbReference>
<dbReference type="AlphaFoldDB" id="A0A5N0TA22"/>
<dbReference type="NCBIfam" id="TIGR04379">
    <property type="entry name" value="myo_inos_iolE"/>
    <property type="match status" value="1"/>
</dbReference>
<dbReference type="GO" id="GO:0050114">
    <property type="term" value="F:myo-inosose-2 dehydratase activity"/>
    <property type="evidence" value="ECO:0007669"/>
    <property type="project" value="UniProtKB-EC"/>
</dbReference>
<organism evidence="2 3">
    <name type="scientific">Marinihelvus fidelis</name>
    <dbReference type="NCBI Taxonomy" id="2613842"/>
    <lineage>
        <taxon>Bacteria</taxon>
        <taxon>Pseudomonadati</taxon>
        <taxon>Pseudomonadota</taxon>
        <taxon>Gammaproteobacteria</taxon>
        <taxon>Chromatiales</taxon>
        <taxon>Wenzhouxiangellaceae</taxon>
        <taxon>Marinihelvus</taxon>
    </lineage>
</organism>
<keyword evidence="2" id="KW-0456">Lyase</keyword>
<name>A0A5N0TA22_9GAMM</name>
<dbReference type="EC" id="4.2.1.44" evidence="2"/>
<dbReference type="EMBL" id="VYXP01000005">
    <property type="protein sequence ID" value="KAA9131621.1"/>
    <property type="molecule type" value="Genomic_DNA"/>
</dbReference>
<evidence type="ECO:0000313" key="3">
    <source>
        <dbReference type="Proteomes" id="UP000325372"/>
    </source>
</evidence>
<keyword evidence="3" id="KW-1185">Reference proteome</keyword>
<dbReference type="PANTHER" id="PTHR12110">
    <property type="entry name" value="HYDROXYPYRUVATE ISOMERASE"/>
    <property type="match status" value="1"/>
</dbReference>
<feature type="domain" description="Xylose isomerase-like TIM barrel" evidence="1">
    <location>
        <begin position="30"/>
        <end position="286"/>
    </location>
</feature>